<name>A0A914A1C3_PATMI</name>
<evidence type="ECO:0000256" key="3">
    <source>
        <dbReference type="ARBA" id="ARBA00008145"/>
    </source>
</evidence>
<dbReference type="Pfam" id="PF05724">
    <property type="entry name" value="TPMT"/>
    <property type="match status" value="1"/>
</dbReference>
<keyword evidence="8" id="KW-0949">S-adenosyl-L-methionine</keyword>
<evidence type="ECO:0000256" key="2">
    <source>
        <dbReference type="ARBA" id="ARBA00004496"/>
    </source>
</evidence>
<evidence type="ECO:0000256" key="1">
    <source>
        <dbReference type="ARBA" id="ARBA00000903"/>
    </source>
</evidence>
<evidence type="ECO:0000256" key="6">
    <source>
        <dbReference type="ARBA" id="ARBA00022603"/>
    </source>
</evidence>
<comment type="similarity">
    <text evidence="3">Belongs to the class I-like SAM-binding methyltransferase superfamily. TPMT family.</text>
</comment>
<dbReference type="PIRSF" id="PIRSF023956">
    <property type="entry name" value="Thiopurine_S-methyltransferase"/>
    <property type="match status" value="1"/>
</dbReference>
<dbReference type="GO" id="GO:0032259">
    <property type="term" value="P:methylation"/>
    <property type="evidence" value="ECO:0007669"/>
    <property type="project" value="UniProtKB-KW"/>
</dbReference>
<dbReference type="FunFam" id="3.40.50.150:FF:000101">
    <property type="entry name" value="Thiopurine S-methyltransferase"/>
    <property type="match status" value="1"/>
</dbReference>
<dbReference type="OrthoDB" id="276151at2759"/>
<dbReference type="InterPro" id="IPR008854">
    <property type="entry name" value="TPMT"/>
</dbReference>
<evidence type="ECO:0000256" key="4">
    <source>
        <dbReference type="ARBA" id="ARBA00011905"/>
    </source>
</evidence>
<dbReference type="Gene3D" id="3.40.50.150">
    <property type="entry name" value="Vaccinia Virus protein VP39"/>
    <property type="match status" value="1"/>
</dbReference>
<evidence type="ECO:0000256" key="5">
    <source>
        <dbReference type="ARBA" id="ARBA00022490"/>
    </source>
</evidence>
<keyword evidence="10" id="KW-1185">Reference proteome</keyword>
<dbReference type="PROSITE" id="PS51585">
    <property type="entry name" value="SAM_MT_TPMT"/>
    <property type="match status" value="1"/>
</dbReference>
<dbReference type="Proteomes" id="UP000887568">
    <property type="component" value="Unplaced"/>
</dbReference>
<dbReference type="GO" id="GO:0008119">
    <property type="term" value="F:thiopurine S-methyltransferase activity"/>
    <property type="evidence" value="ECO:0007669"/>
    <property type="project" value="UniProtKB-EC"/>
</dbReference>
<dbReference type="AlphaFoldDB" id="A0A914A1C3"/>
<keyword evidence="5" id="KW-0963">Cytoplasm</keyword>
<keyword evidence="7" id="KW-0808">Transferase</keyword>
<comment type="subcellular location">
    <subcellularLocation>
        <location evidence="2">Cytoplasm</location>
    </subcellularLocation>
</comment>
<protein>
    <recommendedName>
        <fullName evidence="4">thiopurine S-methyltransferase</fullName>
        <ecNumber evidence="4">2.1.1.67</ecNumber>
    </recommendedName>
</protein>
<evidence type="ECO:0000256" key="8">
    <source>
        <dbReference type="ARBA" id="ARBA00022691"/>
    </source>
</evidence>
<dbReference type="SUPFAM" id="SSF53335">
    <property type="entry name" value="S-adenosyl-L-methionine-dependent methyltransferases"/>
    <property type="match status" value="1"/>
</dbReference>
<evidence type="ECO:0000313" key="9">
    <source>
        <dbReference type="EnsemblMetazoa" id="XP_038057156.1"/>
    </source>
</evidence>
<dbReference type="EC" id="2.1.1.67" evidence="4"/>
<dbReference type="PANTHER" id="PTHR10259">
    <property type="entry name" value="THIOPURINE S-METHYLTRANSFERASE"/>
    <property type="match status" value="1"/>
</dbReference>
<sequence length="267" mass="30682">MIRRPARLGIFAAVVSFATWRFLSKPHLSLLRSGKVLGRSMTNKVLDDEYWRQRWVNNQITFHKSEVNPNLIKYIAELTAGQEKCRIFVPLCGKSEDMKWLADQGHTVVGVELSALAIQDFFKENKVEFTSSPMEGVSDADLYKSKDDSIHLYKANVFDLKRDIIGEFDCIWDRASLVALLREDIQKYADQMRSLLKPKGRCLLEHFEYDQSKMNGPPFSTPADVVKKLYAEGWEIQPLQVTDGMNDKWRSRGLDNMTAQTTLLIKT</sequence>
<dbReference type="RefSeq" id="XP_038057156.1">
    <property type="nucleotide sequence ID" value="XM_038201228.1"/>
</dbReference>
<comment type="catalytic activity">
    <reaction evidence="1">
        <text>S-adenosyl-L-methionine + a thiopurine = S-adenosyl-L-homocysteine + a thiopurine S-methylether.</text>
        <dbReference type="EC" id="2.1.1.67"/>
    </reaction>
</comment>
<dbReference type="HAMAP" id="MF_00812">
    <property type="entry name" value="Thiopur_methtran"/>
    <property type="match status" value="1"/>
</dbReference>
<dbReference type="InterPro" id="IPR025835">
    <property type="entry name" value="Thiopurine_S-MeTrfase"/>
</dbReference>
<proteinExistence type="inferred from homology"/>
<keyword evidence="6" id="KW-0489">Methyltransferase</keyword>
<evidence type="ECO:0000313" key="10">
    <source>
        <dbReference type="Proteomes" id="UP000887568"/>
    </source>
</evidence>
<dbReference type="OMA" id="LWCGDFF"/>
<reference evidence="9" key="1">
    <citation type="submission" date="2022-11" db="UniProtKB">
        <authorList>
            <consortium name="EnsemblMetazoa"/>
        </authorList>
    </citation>
    <scope>IDENTIFICATION</scope>
</reference>
<dbReference type="PANTHER" id="PTHR10259:SF11">
    <property type="entry name" value="THIOPURINE S-METHYLTRANSFERASE"/>
    <property type="match status" value="1"/>
</dbReference>
<evidence type="ECO:0000256" key="7">
    <source>
        <dbReference type="ARBA" id="ARBA00022679"/>
    </source>
</evidence>
<organism evidence="9 10">
    <name type="scientific">Patiria miniata</name>
    <name type="common">Bat star</name>
    <name type="synonym">Asterina miniata</name>
    <dbReference type="NCBI Taxonomy" id="46514"/>
    <lineage>
        <taxon>Eukaryota</taxon>
        <taxon>Metazoa</taxon>
        <taxon>Echinodermata</taxon>
        <taxon>Eleutherozoa</taxon>
        <taxon>Asterozoa</taxon>
        <taxon>Asteroidea</taxon>
        <taxon>Valvatacea</taxon>
        <taxon>Valvatida</taxon>
        <taxon>Asterinidae</taxon>
        <taxon>Patiria</taxon>
    </lineage>
</organism>
<dbReference type="EnsemblMetazoa" id="XM_038201228.1">
    <property type="protein sequence ID" value="XP_038057156.1"/>
    <property type="gene ID" value="LOC119728831"/>
</dbReference>
<accession>A0A914A1C3</accession>
<dbReference type="InterPro" id="IPR029063">
    <property type="entry name" value="SAM-dependent_MTases_sf"/>
</dbReference>
<dbReference type="GO" id="GO:0005737">
    <property type="term" value="C:cytoplasm"/>
    <property type="evidence" value="ECO:0007669"/>
    <property type="project" value="UniProtKB-SubCell"/>
</dbReference>
<dbReference type="CDD" id="cd02440">
    <property type="entry name" value="AdoMet_MTases"/>
    <property type="match status" value="1"/>
</dbReference>
<dbReference type="GeneID" id="119728831"/>